<keyword evidence="5 6" id="KW-0949">S-adenosyl-L-methionine</keyword>
<evidence type="ECO:0000313" key="8">
    <source>
        <dbReference type="EMBL" id="PIU03562.1"/>
    </source>
</evidence>
<dbReference type="FunFam" id="3.30.950.10:FF:000002">
    <property type="entry name" value="Ribosomal RNA small subunit methyltransferase I"/>
    <property type="match status" value="1"/>
</dbReference>
<dbReference type="AlphaFoldDB" id="A0A2M6XD16"/>
<sequence>MNKLFLVATPIGNLQDISFRAVETLKTVSIIACEDTRKTGQLLKNFDIPNKRLISYYEENEITRILEIVQLIKLGNDVALISNAGTPTISDPGYKLVRECIKQGIVVESIPGPSALLTALISSGLPTDKFMYLGFLPEKQGKKRALLESLKTIQQFNNLTIIVYESPYRLQKTLVQIFEVFGDIDIVIAREMTKVFEETRREKVSQAITHFAKVNPKGEFTILWKPEF</sequence>
<feature type="domain" description="Tetrapyrrole methylase" evidence="7">
    <location>
        <begin position="3"/>
        <end position="206"/>
    </location>
</feature>
<comment type="subcellular location">
    <subcellularLocation>
        <location evidence="6">Cytoplasm</location>
    </subcellularLocation>
</comment>
<dbReference type="InterPro" id="IPR014776">
    <property type="entry name" value="4pyrrole_Mease_sub2"/>
</dbReference>
<dbReference type="Gene3D" id="3.40.1010.10">
    <property type="entry name" value="Cobalt-precorrin-4 Transmethylase, Domain 1"/>
    <property type="match status" value="1"/>
</dbReference>
<keyword evidence="1 6" id="KW-0963">Cytoplasm</keyword>
<dbReference type="InterPro" id="IPR000878">
    <property type="entry name" value="4pyrrol_Mease"/>
</dbReference>
<comment type="catalytic activity">
    <reaction evidence="6">
        <text>cytidine(1402) in 16S rRNA + S-adenosyl-L-methionine = 2'-O-methylcytidine(1402) in 16S rRNA + S-adenosyl-L-homocysteine + H(+)</text>
        <dbReference type="Rhea" id="RHEA:42924"/>
        <dbReference type="Rhea" id="RHEA-COMP:10285"/>
        <dbReference type="Rhea" id="RHEA-COMP:10286"/>
        <dbReference type="ChEBI" id="CHEBI:15378"/>
        <dbReference type="ChEBI" id="CHEBI:57856"/>
        <dbReference type="ChEBI" id="CHEBI:59789"/>
        <dbReference type="ChEBI" id="CHEBI:74495"/>
        <dbReference type="ChEBI" id="CHEBI:82748"/>
        <dbReference type="EC" id="2.1.1.198"/>
    </reaction>
</comment>
<gene>
    <name evidence="6 8" type="primary">rsmI</name>
    <name evidence="8" type="ORF">COT44_02545</name>
</gene>
<keyword evidence="3 6" id="KW-0489">Methyltransferase</keyword>
<dbReference type="InterPro" id="IPR035996">
    <property type="entry name" value="4pyrrol_Methylase_sf"/>
</dbReference>
<evidence type="ECO:0000256" key="4">
    <source>
        <dbReference type="ARBA" id="ARBA00022679"/>
    </source>
</evidence>
<evidence type="ECO:0000256" key="5">
    <source>
        <dbReference type="ARBA" id="ARBA00022691"/>
    </source>
</evidence>
<dbReference type="Proteomes" id="UP000228996">
    <property type="component" value="Unassembled WGS sequence"/>
</dbReference>
<dbReference type="EC" id="2.1.1.198" evidence="6"/>
<keyword evidence="4 6" id="KW-0808">Transferase</keyword>
<name>A0A2M6XD16_9BACT</name>
<dbReference type="CDD" id="cd11648">
    <property type="entry name" value="RsmI"/>
    <property type="match status" value="1"/>
</dbReference>
<dbReference type="Gene3D" id="3.30.950.10">
    <property type="entry name" value="Methyltransferase, Cobalt-precorrin-4 Transmethylase, Domain 2"/>
    <property type="match status" value="1"/>
</dbReference>
<dbReference type="PANTHER" id="PTHR46111:SF1">
    <property type="entry name" value="RIBOSOMAL RNA SMALL SUBUNIT METHYLTRANSFERASE I"/>
    <property type="match status" value="1"/>
</dbReference>
<dbReference type="InterPro" id="IPR014777">
    <property type="entry name" value="4pyrrole_Mease_sub1"/>
</dbReference>
<dbReference type="FunFam" id="3.40.1010.10:FF:000007">
    <property type="entry name" value="Ribosomal RNA small subunit methyltransferase I"/>
    <property type="match status" value="1"/>
</dbReference>
<proteinExistence type="inferred from homology"/>
<dbReference type="GO" id="GO:0005737">
    <property type="term" value="C:cytoplasm"/>
    <property type="evidence" value="ECO:0007669"/>
    <property type="project" value="UniProtKB-SubCell"/>
</dbReference>
<evidence type="ECO:0000256" key="1">
    <source>
        <dbReference type="ARBA" id="ARBA00022490"/>
    </source>
</evidence>
<dbReference type="SUPFAM" id="SSF53790">
    <property type="entry name" value="Tetrapyrrole methylase"/>
    <property type="match status" value="1"/>
</dbReference>
<comment type="similarity">
    <text evidence="6">Belongs to the methyltransferase superfamily. RsmI family.</text>
</comment>
<dbReference type="InterPro" id="IPR018063">
    <property type="entry name" value="SAM_MeTrfase_RsmI_CS"/>
</dbReference>
<dbReference type="Pfam" id="PF00590">
    <property type="entry name" value="TP_methylase"/>
    <property type="match status" value="1"/>
</dbReference>
<dbReference type="EMBL" id="PEYO01000014">
    <property type="protein sequence ID" value="PIU03562.1"/>
    <property type="molecule type" value="Genomic_DNA"/>
</dbReference>
<dbReference type="PIRSF" id="PIRSF005917">
    <property type="entry name" value="MTase_YraL"/>
    <property type="match status" value="1"/>
</dbReference>
<evidence type="ECO:0000313" key="9">
    <source>
        <dbReference type="Proteomes" id="UP000228996"/>
    </source>
</evidence>
<organism evidence="8 9">
    <name type="scientific">Candidatus Shapirobacteria bacterium CG08_land_8_20_14_0_20_39_18</name>
    <dbReference type="NCBI Taxonomy" id="1974883"/>
    <lineage>
        <taxon>Bacteria</taxon>
        <taxon>Candidatus Shapironibacteriota</taxon>
    </lineage>
</organism>
<comment type="function">
    <text evidence="6">Catalyzes the 2'-O-methylation of the ribose of cytidine 1402 (C1402) in 16S rRNA.</text>
</comment>
<comment type="caution">
    <text evidence="8">The sequence shown here is derived from an EMBL/GenBank/DDBJ whole genome shotgun (WGS) entry which is preliminary data.</text>
</comment>
<dbReference type="PANTHER" id="PTHR46111">
    <property type="entry name" value="RIBOSOMAL RNA SMALL SUBUNIT METHYLTRANSFERASE I"/>
    <property type="match status" value="1"/>
</dbReference>
<protein>
    <recommendedName>
        <fullName evidence="6">Ribosomal RNA small subunit methyltransferase I</fullName>
        <ecNumber evidence="6">2.1.1.198</ecNumber>
    </recommendedName>
    <alternativeName>
        <fullName evidence="6">16S rRNA 2'-O-ribose C1402 methyltransferase</fullName>
    </alternativeName>
    <alternativeName>
        <fullName evidence="6">rRNA (cytidine-2'-O-)-methyltransferase RsmI</fullName>
    </alternativeName>
</protein>
<keyword evidence="2 6" id="KW-0698">rRNA processing</keyword>
<evidence type="ECO:0000256" key="3">
    <source>
        <dbReference type="ARBA" id="ARBA00022603"/>
    </source>
</evidence>
<dbReference type="NCBIfam" id="TIGR00096">
    <property type="entry name" value="16S rRNA (cytidine(1402)-2'-O)-methyltransferase"/>
    <property type="match status" value="1"/>
</dbReference>
<evidence type="ECO:0000256" key="2">
    <source>
        <dbReference type="ARBA" id="ARBA00022552"/>
    </source>
</evidence>
<dbReference type="PROSITE" id="PS01296">
    <property type="entry name" value="RSMI"/>
    <property type="match status" value="1"/>
</dbReference>
<dbReference type="GO" id="GO:0070677">
    <property type="term" value="F:rRNA (cytosine-2'-O-)-methyltransferase activity"/>
    <property type="evidence" value="ECO:0007669"/>
    <property type="project" value="UniProtKB-UniRule"/>
</dbReference>
<reference evidence="9" key="1">
    <citation type="submission" date="2017-09" db="EMBL/GenBank/DDBJ databases">
        <title>Depth-based differentiation of microbial function through sediment-hosted aquifers and enrichment of novel symbionts in the deep terrestrial subsurface.</title>
        <authorList>
            <person name="Probst A.J."/>
            <person name="Ladd B."/>
            <person name="Jarett J.K."/>
            <person name="Geller-Mcgrath D.E."/>
            <person name="Sieber C.M.K."/>
            <person name="Emerson J.B."/>
            <person name="Anantharaman K."/>
            <person name="Thomas B.C."/>
            <person name="Malmstrom R."/>
            <person name="Stieglmeier M."/>
            <person name="Klingl A."/>
            <person name="Woyke T."/>
            <person name="Ryan C.M."/>
            <person name="Banfield J.F."/>
        </authorList>
    </citation>
    <scope>NUCLEOTIDE SEQUENCE [LARGE SCALE GENOMIC DNA]</scope>
</reference>
<dbReference type="InterPro" id="IPR008189">
    <property type="entry name" value="rRNA_ssu_MeTfrase_I"/>
</dbReference>
<evidence type="ECO:0000256" key="6">
    <source>
        <dbReference type="HAMAP-Rule" id="MF_01877"/>
    </source>
</evidence>
<dbReference type="HAMAP" id="MF_01877">
    <property type="entry name" value="16SrRNA_methyltr_I"/>
    <property type="match status" value="1"/>
</dbReference>
<evidence type="ECO:0000259" key="7">
    <source>
        <dbReference type="Pfam" id="PF00590"/>
    </source>
</evidence>
<accession>A0A2M6XD16</accession>